<accession>A0A5C1E6R1</accession>
<gene>
    <name evidence="1" type="ORF">OTERR_08480</name>
</gene>
<keyword evidence="2" id="KW-1185">Reference proteome</keyword>
<dbReference type="Proteomes" id="UP000323671">
    <property type="component" value="Chromosome"/>
</dbReference>
<evidence type="ECO:0000313" key="1">
    <source>
        <dbReference type="EMBL" id="QEL64324.1"/>
    </source>
</evidence>
<dbReference type="EMBL" id="CP022579">
    <property type="protein sequence ID" value="QEL64324.1"/>
    <property type="molecule type" value="Genomic_DNA"/>
</dbReference>
<protein>
    <submittedName>
        <fullName evidence="1">Uncharacterized protein</fullName>
    </submittedName>
</protein>
<reference evidence="1 2" key="1">
    <citation type="submission" date="2017-07" db="EMBL/GenBank/DDBJ databases">
        <title>Complete genome sequence of Oryzomicrobium terrae TPP412.</title>
        <authorList>
            <person name="Chiu L.-W."/>
            <person name="Lo K.-J."/>
            <person name="Tsai Y.-M."/>
            <person name="Lin S.-S."/>
            <person name="Kuo C.-H."/>
            <person name="Liu C.-T."/>
        </authorList>
    </citation>
    <scope>NUCLEOTIDE SEQUENCE [LARGE SCALE GENOMIC DNA]</scope>
    <source>
        <strain evidence="1 2">TPP412</strain>
    </source>
</reference>
<name>A0A5C1E6R1_9RHOO</name>
<dbReference type="RefSeq" id="WP_281290347.1">
    <property type="nucleotide sequence ID" value="NZ_CP022579.1"/>
</dbReference>
<sequence length="42" mass="4939">MLSDGLRLQGYGVALLSAWWQFHRTARINAAANILFDKKYWR</sequence>
<dbReference type="AlphaFoldDB" id="A0A5C1E6R1"/>
<proteinExistence type="predicted"/>
<dbReference type="KEGG" id="otr:OTERR_08480"/>
<evidence type="ECO:0000313" key="2">
    <source>
        <dbReference type="Proteomes" id="UP000323671"/>
    </source>
</evidence>
<organism evidence="1 2">
    <name type="scientific">Oryzomicrobium terrae</name>
    <dbReference type="NCBI Taxonomy" id="1735038"/>
    <lineage>
        <taxon>Bacteria</taxon>
        <taxon>Pseudomonadati</taxon>
        <taxon>Pseudomonadota</taxon>
        <taxon>Betaproteobacteria</taxon>
        <taxon>Rhodocyclales</taxon>
        <taxon>Rhodocyclaceae</taxon>
        <taxon>Oryzomicrobium</taxon>
    </lineage>
</organism>